<evidence type="ECO:0008006" key="6">
    <source>
        <dbReference type="Google" id="ProtNLM"/>
    </source>
</evidence>
<comment type="similarity">
    <text evidence="2">Belongs to the drug/metabolite transporter (DMT) superfamily. Small multidrug resistance (SMR) (TC 2.A.7.1) family.</text>
</comment>
<dbReference type="SUPFAM" id="SSF103481">
    <property type="entry name" value="Multidrug resistance efflux transporter EmrE"/>
    <property type="match status" value="1"/>
</dbReference>
<accession>A0A2A6E0V8</accession>
<keyword evidence="3" id="KW-1133">Transmembrane helix</keyword>
<organism evidence="4 5">
    <name type="scientific">Candidatus Reconcilbacillus cellulovorans</name>
    <dbReference type="NCBI Taxonomy" id="1906605"/>
    <lineage>
        <taxon>Bacteria</taxon>
        <taxon>Bacillati</taxon>
        <taxon>Bacillota</taxon>
        <taxon>Bacilli</taxon>
        <taxon>Bacillales</taxon>
        <taxon>Paenibacillaceae</taxon>
        <taxon>Candidatus Reconcilbacillus</taxon>
    </lineage>
</organism>
<protein>
    <recommendedName>
        <fullName evidence="6">QacE family quaternary ammonium compound efflux SMR transporter</fullName>
    </recommendedName>
</protein>
<evidence type="ECO:0000256" key="2">
    <source>
        <dbReference type="RuleBase" id="RU003942"/>
    </source>
</evidence>
<evidence type="ECO:0000313" key="5">
    <source>
        <dbReference type="Proteomes" id="UP000243688"/>
    </source>
</evidence>
<keyword evidence="2 3" id="KW-0812">Transmembrane</keyword>
<evidence type="ECO:0000313" key="4">
    <source>
        <dbReference type="EMBL" id="PDO10770.1"/>
    </source>
</evidence>
<dbReference type="InterPro" id="IPR045324">
    <property type="entry name" value="Small_multidrug_res"/>
</dbReference>
<dbReference type="AlphaFoldDB" id="A0A2A6E0V8"/>
<comment type="subcellular location">
    <subcellularLocation>
        <location evidence="2">Cell membrane</location>
        <topology evidence="2">Multi-pass membrane protein</topology>
    </subcellularLocation>
    <subcellularLocation>
        <location evidence="1">Endomembrane system</location>
        <topology evidence="1">Multi-pass membrane protein</topology>
    </subcellularLocation>
</comment>
<dbReference type="Proteomes" id="UP000243688">
    <property type="component" value="Unassembled WGS sequence"/>
</dbReference>
<sequence>MSRHIRAAKVLPIGVVYAVFTGIGTIGTVVVDAIFVDEGVKPVKLVLIFALLGFIIGLKLSEKGGTP</sequence>
<keyword evidence="3" id="KW-0472">Membrane</keyword>
<feature type="transmembrane region" description="Helical" evidence="3">
    <location>
        <begin position="42"/>
        <end position="61"/>
    </location>
</feature>
<dbReference type="GO" id="GO:0022857">
    <property type="term" value="F:transmembrane transporter activity"/>
    <property type="evidence" value="ECO:0007669"/>
    <property type="project" value="InterPro"/>
</dbReference>
<dbReference type="Gene3D" id="1.10.3730.20">
    <property type="match status" value="1"/>
</dbReference>
<dbReference type="Pfam" id="PF00893">
    <property type="entry name" value="Multi_Drug_Res"/>
    <property type="match status" value="1"/>
</dbReference>
<dbReference type="InterPro" id="IPR037185">
    <property type="entry name" value="EmrE-like"/>
</dbReference>
<comment type="caution">
    <text evidence="4">The sequence shown here is derived from an EMBL/GenBank/DDBJ whole genome shotgun (WGS) entry which is preliminary data.</text>
</comment>
<evidence type="ECO:0000256" key="1">
    <source>
        <dbReference type="ARBA" id="ARBA00004127"/>
    </source>
</evidence>
<dbReference type="EMBL" id="MOXJ01000009">
    <property type="protein sequence ID" value="PDO10770.1"/>
    <property type="molecule type" value="Genomic_DNA"/>
</dbReference>
<name>A0A2A6E0V8_9BACL</name>
<reference evidence="4 5" key="1">
    <citation type="submission" date="2016-12" db="EMBL/GenBank/DDBJ databases">
        <title>Candidatus Reconcilibacillus cellulovorans genome.</title>
        <authorList>
            <person name="Kolinko S."/>
            <person name="Wu Y.-W."/>
            <person name="Tachea F."/>
            <person name="Denzel E."/>
            <person name="Hiras J."/>
            <person name="Baecker N."/>
            <person name="Chan L.J."/>
            <person name="Eichorst S.A."/>
            <person name="Frey D."/>
            <person name="Adams P.D."/>
            <person name="Pray T."/>
            <person name="Tanjore D."/>
            <person name="Petzold C.J."/>
            <person name="Gladden J.M."/>
            <person name="Simmons B.A."/>
            <person name="Singer S.W."/>
        </authorList>
    </citation>
    <scope>NUCLEOTIDE SEQUENCE [LARGE SCALE GENOMIC DNA]</scope>
    <source>
        <strain evidence="4">JTherm</strain>
    </source>
</reference>
<feature type="transmembrane region" description="Helical" evidence="3">
    <location>
        <begin position="12"/>
        <end position="36"/>
    </location>
</feature>
<dbReference type="GO" id="GO:0005886">
    <property type="term" value="C:plasma membrane"/>
    <property type="evidence" value="ECO:0007669"/>
    <property type="project" value="UniProtKB-SubCell"/>
</dbReference>
<evidence type="ECO:0000256" key="3">
    <source>
        <dbReference type="SAM" id="Phobius"/>
    </source>
</evidence>
<proteinExistence type="inferred from homology"/>
<gene>
    <name evidence="4" type="ORF">BLM47_05395</name>
</gene>